<dbReference type="Pfam" id="PF13573">
    <property type="entry name" value="SprB"/>
    <property type="match status" value="26"/>
</dbReference>
<dbReference type="Proteomes" id="UP000251889">
    <property type="component" value="Unassembled WGS sequence"/>
</dbReference>
<organism evidence="1 2">
    <name type="scientific">Pseudochryseolinea flava</name>
    <dbReference type="NCBI Taxonomy" id="2059302"/>
    <lineage>
        <taxon>Bacteria</taxon>
        <taxon>Pseudomonadati</taxon>
        <taxon>Bacteroidota</taxon>
        <taxon>Cytophagia</taxon>
        <taxon>Cytophagales</taxon>
        <taxon>Fulvivirgaceae</taxon>
        <taxon>Pseudochryseolinea</taxon>
    </lineage>
</organism>
<proteinExistence type="predicted"/>
<sequence>MNRIFFNLNHYILVGIFLLGFVTASYGQCPTAAAVITRTHTDISCFGANDGTITVELGNGAAPMNFELYDNIAGAFVTLAVTEINDPDGNGNFRKVRYEDVYSSSFQVVVFKTGCLPPLQISETPTGFNIIEPSQLTVTVDGVDPDCDPTPGAGDGGINITAAGGVGPYTYLWTDGSTNEDRTNLDAGAYTVTVTDANGCQVSQLVNVAISTQADAGAPTGRTCGTNSFILGGNSPGVGEIGTWTGPAGVTFSPSANDPNATANNLNVGANVITWTITDTGGLCSGTSDNITVTYSPALVLNAVITNATCNGAATGAVDLTVSGGIPPYTYLWSNGATTQDLNPIAAGTYSVTVTDAAGCTATLNNQTVTQPLVITIDNVASTNLTCTGASDGAINVDASGGTGALVYTLNPGAVVNGTGNYTGLAAGVYTVSVTDANGCGPVTTANITLTQPASLTFGTPTVTNAGCTGINNGQIQITATGGTGVITYTIAPGGTSNTTGTFTGLAAGTYTITADDAGGCPPTVSANINITAPPAITFGTPTVTNADCAGVNNGRIQITASGGTGVITYVLSPGGTTNTTGDFTGLAAGTYTVSANDAGGCPAVVSSNINITAPVAITFGTPTVTNADCAGVNNGQIQITASGGTGVITYTISPGGTSNTSGLFTGLGAGTYTISANDAGGCPAVVSSNINITAPAAITFGAPTVTNTSCTGINDGRIQITATGGTGVITYVLSPGGATNTTGDFTGLAAGTYAVTANDAGGCPAVVSANINVTAPATLTFGTPTVTNAGCTGINNGQIQITATGGTGVITYTISPGGTSNTTGTFTGLAPGTYTISADDAGGCAAVVSANINITAPAAITFGTPTVTNADCAGINNGRIQITATGGTGVITYVLSPGGITNTTGDFTGLAAGTYTISANDAGGCPAVVSSNINITAPAAITFGTPTVTNADCAGNANGQIQITATGGTGVITYTISPGGTSNTTGTFTGLVAGTYTISANDAGGCPAVVSSNINITAPAAITFGTPAVTNTSCTGINDGRIQITATGGTGVITYVLSPGGATNTTGDFTGLAAGTYTVSANDAGGCPAVVSSNINVTAPAAITFGAPTVTNADCAGATTGQIQITATGGTGVITYTISPGGTSNTTGLFTGLVAGTYTITADDAGGCASVVSSNINITQPSALTFGTPTVTNADCAGNANGQIQIAATGGTGVITYTISPGGTSNTTGVFTGLAAGTYTISADDAGGCAPIVSSNINITAPAGITFGTPTVVNADCAGNATGEIQITATGGTGVITYTISPGGTSNTTGTFTGLVAGTYTISANDAGGCPAVVSANINVTAPGGITFGTPTVTNADCAGATNGRIQITATGGTGIITYVLSPGGATNTTGDFTGLAAGTYTVSANDAGGCPAVVSANINVTAPAAITFGTPTVTDAGCAGGNDGSIQITATGGTGTITYTISPGGTSNTTGTFTGLTAGTYTISADDAGSCAAVVSANINVNAPTGLTFGTPVVTDADCAGNSTGQIQITATGGTGTITYTLSPGGTTNTTGVFPGLAAGTYTVSADDAGACAAVVSANIIIAAPAAITFGTPTVTNADCAGVNNGRIQITATGGSGAITYTISPGGTSNTTGDFTGLAAGTYTISADDAGGCTAVISANIDVTAPAVITFGTPTITDASCAGLSDGSIQITATGGTGAITYTIIPGGTSNTTGNFTGLAAGTYTISADDAGGCPAVVSANINVGAPTPPTIAGTTTDNTSCLAPFTGTIDITVTGGVGVLSYSWTGPNGFVSTSEDLTALQNGSYEVTVTDSGTGCEATATFAVGLNAAGVTIASTSTDNTKCVAPFTGTIDITLGGTPGPYNFLWSGPNGFSSTAEDLTALQNGDYTVNVTDTGTGCTATATVTVGLTTPTVTISGVVTDNSKCVAPFNGAIILSTTPAVGAYAYSWTGPNGFVSNNKNITALESGAYEVTVTELTSGCTFTQTFNVGGTAPTISIAEDVNSPNTTCVAPFDGVLLITATGGSGAYSFEWSGPNGFSATTEDIANIQDGVYTVEVTDLNLGCTATATFTVIDNTPVVALASQVIVDNSSCQAPFNGAITVTGGGTPGPYSFAWTGPNGFVGAGAAITALESGDYEVTITDLTIGCSDVYTLTVGDATPTITITEDSSTPNTVCQAPFDGAIDITVSGTVGPFDFSWSGPNGFASTVEDPTQLEDGDYTVTVTDQILGCSQTLTVNVGNNRPTITITANSITPNTNCVAPFNGALDVSAAGPAGTFDFTWSGPNGFAGTGAVITDLEPGDYTVTATNQPSGCSGTQTFTVPNNAPVITFTTDILIGNTQCQPPFDGAVLVTASGTGGPFDYEWTGPNGFTGTGPGIQDLESGDYTVTAKDQVLGCEGTATITVPDLTPTITITTQVFPNTNCVAPFNGGIDIISITGTPGTHSFLWTGPNGFTRTTPNITGVEPGDYNITITDDILGCSDTYTVNVPDNKPIVSATPVIVPNTVCAAPFNGSIDVTLSGTAGPFDYTWTGPNGFTSSVEDIAGLEAGDYELTVEDQNLGCTNTFTFNVPNSTPTLSATQVIVPNTLCAAPFNGSIDVTISGTAGPFDYTWTGPNGFTSSLEDIAGLEAGDYELTVEDQNLSCSNTFTFNVPNNATGTTIGLVTQANNTSCKAPFNGALTISVGGTPGPFDISWTGPGGFTSDQTTLTGLAPGTYTVTVTDTGVGCTATRTFTIINNATGCGGLDCAAFTKFKVADLPKTKRPTCGDQKDGIITVEIEGGSMPYIVTLTGINTGEVKQGLITVNEIMFDELKADTYRYKVEDAAGNICELTYDLQLEPTVTATASGFVDATCFGTNTGQAVLTVTGGNAPYDYFVDGEWFLDYVPGNVITNLPPNGTYNILVRDDASDLCPATVSVTINNANPAITLNDYEKNDATCAGNDGRIFNIVVSGGAGGPYEFALDDGAFQDQNEFNDISGGTHNVHVRDAAGCEQTFSIDVTFPGFVGFDVTPSEASCSNNGLSGSLTVKFDLAGSYEVGVSKSAFVEPTEYFPYATSNPDTDLPYVFENMPSGTYYVFARTSASECPSRQGGFTIFGVQALTFEIEPYCGDQNEVSIRLVNVTGSSTAPITFIVTELESGLEVADQPLPQTYDPELHLRFSDNDWLSIGNKGYNIQLKQFSPEGSCEVFSEKESYVTTDPLSAQVISTTESYPDIPSGTLVVGNFEGGTTPYTISMELDQPLSDLDYLTVEEEVTRNSNLRFEKKYERIPAGVYTIFIEDSIGCSIEILGTTVPLDTDIYIPNIFTPNGDGSNDVFFVRNLPDEGVKLTITNRWGKQVYSTSSYKNNWDANGVEDGIYYYQLKPADGPALMGWVEVMRGTKP</sequence>
<evidence type="ECO:0000313" key="2">
    <source>
        <dbReference type="Proteomes" id="UP000251889"/>
    </source>
</evidence>
<reference evidence="1 2" key="1">
    <citation type="submission" date="2018-06" db="EMBL/GenBank/DDBJ databases">
        <title>Chryseolinea flavus sp. nov., a member of the phylum Bacteroidetes isolated from soil.</title>
        <authorList>
            <person name="Li Y."/>
            <person name="Wang J."/>
        </authorList>
    </citation>
    <scope>NUCLEOTIDE SEQUENCE [LARGE SCALE GENOMIC DNA]</scope>
    <source>
        <strain evidence="1 2">SDU1-6</strain>
    </source>
</reference>
<dbReference type="RefSeq" id="WP_112748362.1">
    <property type="nucleotide sequence ID" value="NZ_QMFY01000010.1"/>
</dbReference>
<dbReference type="OrthoDB" id="7794186at2"/>
<dbReference type="NCBIfam" id="TIGR04131">
    <property type="entry name" value="Bac_Flav_CTERM"/>
    <property type="match status" value="1"/>
</dbReference>
<dbReference type="Gene3D" id="2.60.40.10">
    <property type="entry name" value="Immunoglobulins"/>
    <property type="match status" value="12"/>
</dbReference>
<accession>A0A364XZ50</accession>
<protein>
    <recommendedName>
        <fullName evidence="3">Gliding motility-associated C-terminal domain-containing protein</fullName>
    </recommendedName>
</protein>
<dbReference type="Gene3D" id="2.60.40.740">
    <property type="match status" value="2"/>
</dbReference>
<name>A0A364XZ50_9BACT</name>
<dbReference type="InterPro" id="IPR013783">
    <property type="entry name" value="Ig-like_fold"/>
</dbReference>
<dbReference type="InterPro" id="IPR025667">
    <property type="entry name" value="SprB_repeat"/>
</dbReference>
<keyword evidence="2" id="KW-1185">Reference proteome</keyword>
<dbReference type="Pfam" id="PF13585">
    <property type="entry name" value="CHU_C"/>
    <property type="match status" value="1"/>
</dbReference>
<comment type="caution">
    <text evidence="1">The sequence shown here is derived from an EMBL/GenBank/DDBJ whole genome shotgun (WGS) entry which is preliminary data.</text>
</comment>
<dbReference type="EMBL" id="QMFY01000010">
    <property type="protein sequence ID" value="RAV99575.1"/>
    <property type="molecule type" value="Genomic_DNA"/>
</dbReference>
<evidence type="ECO:0000313" key="1">
    <source>
        <dbReference type="EMBL" id="RAV99575.1"/>
    </source>
</evidence>
<dbReference type="InterPro" id="IPR026341">
    <property type="entry name" value="T9SS_type_B"/>
</dbReference>
<evidence type="ECO:0008006" key="3">
    <source>
        <dbReference type="Google" id="ProtNLM"/>
    </source>
</evidence>
<gene>
    <name evidence="1" type="ORF">DQQ10_18420</name>
</gene>